<organism evidence="1 2">
    <name type="scientific">Kineococcus xinjiangensis</name>
    <dbReference type="NCBI Taxonomy" id="512762"/>
    <lineage>
        <taxon>Bacteria</taxon>
        <taxon>Bacillati</taxon>
        <taxon>Actinomycetota</taxon>
        <taxon>Actinomycetes</taxon>
        <taxon>Kineosporiales</taxon>
        <taxon>Kineosporiaceae</taxon>
        <taxon>Kineococcus</taxon>
    </lineage>
</organism>
<evidence type="ECO:0000313" key="1">
    <source>
        <dbReference type="EMBL" id="PPK97398.1"/>
    </source>
</evidence>
<keyword evidence="2" id="KW-1185">Reference proteome</keyword>
<dbReference type="AlphaFoldDB" id="A0A2S6IT39"/>
<evidence type="ECO:0008006" key="3">
    <source>
        <dbReference type="Google" id="ProtNLM"/>
    </source>
</evidence>
<dbReference type="EMBL" id="PTJD01000004">
    <property type="protein sequence ID" value="PPK97398.1"/>
    <property type="molecule type" value="Genomic_DNA"/>
</dbReference>
<reference evidence="1 2" key="1">
    <citation type="submission" date="2018-02" db="EMBL/GenBank/DDBJ databases">
        <title>Genomic Encyclopedia of Archaeal and Bacterial Type Strains, Phase II (KMG-II): from individual species to whole genera.</title>
        <authorList>
            <person name="Goeker M."/>
        </authorList>
    </citation>
    <scope>NUCLEOTIDE SEQUENCE [LARGE SCALE GENOMIC DNA]</scope>
    <source>
        <strain evidence="1 2">DSM 22857</strain>
    </source>
</reference>
<dbReference type="OrthoDB" id="5464833at2"/>
<dbReference type="RefSeq" id="WP_104432207.1">
    <property type="nucleotide sequence ID" value="NZ_PTJD01000004.1"/>
</dbReference>
<gene>
    <name evidence="1" type="ORF">CLV92_104219</name>
</gene>
<proteinExistence type="predicted"/>
<accession>A0A2S6IT39</accession>
<comment type="caution">
    <text evidence="1">The sequence shown here is derived from an EMBL/GenBank/DDBJ whole genome shotgun (WGS) entry which is preliminary data.</text>
</comment>
<dbReference type="Proteomes" id="UP000239485">
    <property type="component" value="Unassembled WGS sequence"/>
</dbReference>
<evidence type="ECO:0000313" key="2">
    <source>
        <dbReference type="Proteomes" id="UP000239485"/>
    </source>
</evidence>
<sequence length="200" mass="21401">MSDPIEQFLPVHDHRAVHEIRLAAPPERVWAEAMALTPAELPLPRLLMALRSLPQRLRGGGAGVLGGSAPLAELFRADGRWITLVEEPGRLILVGRAARFSSPVPDGPSAVQDARGFAAWTAPGLSKAVVLHEVVPEGAGSRLVTETRIRTADPASRRVFAAYWFLIRPGVGLIRRSVLRAVARRCAGPAGVRGPLAGSR</sequence>
<name>A0A2S6IT39_9ACTN</name>
<protein>
    <recommendedName>
        <fullName evidence="3">DUF2867 domain-containing protein</fullName>
    </recommendedName>
</protein>